<organism evidence="1 2">
    <name type="scientific">Elysia crispata</name>
    <name type="common">lettuce slug</name>
    <dbReference type="NCBI Taxonomy" id="231223"/>
    <lineage>
        <taxon>Eukaryota</taxon>
        <taxon>Metazoa</taxon>
        <taxon>Spiralia</taxon>
        <taxon>Lophotrochozoa</taxon>
        <taxon>Mollusca</taxon>
        <taxon>Gastropoda</taxon>
        <taxon>Heterobranchia</taxon>
        <taxon>Euthyneura</taxon>
        <taxon>Panpulmonata</taxon>
        <taxon>Sacoglossa</taxon>
        <taxon>Placobranchoidea</taxon>
        <taxon>Plakobranchidae</taxon>
        <taxon>Elysia</taxon>
    </lineage>
</organism>
<evidence type="ECO:0000313" key="2">
    <source>
        <dbReference type="Proteomes" id="UP001283361"/>
    </source>
</evidence>
<sequence>MDGIRLITVLVSYGNGIDDFEALIWLEVTHFDLLYYCSATWFNPQRVKAKLRELLGQDVDQAPPRTLLTQQLATPASILRIILSFCPRRVKESDPISPNTYTARPSTHPFQSPSPAWSLTALRDTSCSDCHGVDAWYWLGRKVGEATSASTG</sequence>
<dbReference type="Proteomes" id="UP001283361">
    <property type="component" value="Unassembled WGS sequence"/>
</dbReference>
<accession>A0AAE1ABN2</accession>
<proteinExistence type="predicted"/>
<gene>
    <name evidence="1" type="ORF">RRG08_003420</name>
</gene>
<name>A0AAE1ABN2_9GAST</name>
<comment type="caution">
    <text evidence="1">The sequence shown here is derived from an EMBL/GenBank/DDBJ whole genome shotgun (WGS) entry which is preliminary data.</text>
</comment>
<dbReference type="EMBL" id="JAWDGP010002226">
    <property type="protein sequence ID" value="KAK3784612.1"/>
    <property type="molecule type" value="Genomic_DNA"/>
</dbReference>
<protein>
    <submittedName>
        <fullName evidence="1">Uncharacterized protein</fullName>
    </submittedName>
</protein>
<evidence type="ECO:0000313" key="1">
    <source>
        <dbReference type="EMBL" id="KAK3784612.1"/>
    </source>
</evidence>
<keyword evidence="2" id="KW-1185">Reference proteome</keyword>
<dbReference type="AlphaFoldDB" id="A0AAE1ABN2"/>
<reference evidence="1" key="1">
    <citation type="journal article" date="2023" name="G3 (Bethesda)">
        <title>A reference genome for the long-term kleptoplast-retaining sea slug Elysia crispata morphotype clarki.</title>
        <authorList>
            <person name="Eastman K.E."/>
            <person name="Pendleton A.L."/>
            <person name="Shaikh M.A."/>
            <person name="Suttiyut T."/>
            <person name="Ogas R."/>
            <person name="Tomko P."/>
            <person name="Gavelis G."/>
            <person name="Widhalm J.R."/>
            <person name="Wisecaver J.H."/>
        </authorList>
    </citation>
    <scope>NUCLEOTIDE SEQUENCE</scope>
    <source>
        <strain evidence="1">ECLA1</strain>
    </source>
</reference>